<keyword evidence="3" id="KW-1185">Reference proteome</keyword>
<feature type="transmembrane region" description="Helical" evidence="1">
    <location>
        <begin position="285"/>
        <end position="309"/>
    </location>
</feature>
<gene>
    <name evidence="2" type="ORF">M436DRAFT_68450</name>
</gene>
<accession>A0A074W919</accession>
<evidence type="ECO:0000313" key="2">
    <source>
        <dbReference type="EMBL" id="KEQ68079.1"/>
    </source>
</evidence>
<dbReference type="PANTHER" id="PTHR31410">
    <property type="entry name" value="TRANSMEMBRANE PROTEIN 246"/>
    <property type="match status" value="1"/>
</dbReference>
<dbReference type="GeneID" id="25414431"/>
<dbReference type="Proteomes" id="UP000027730">
    <property type="component" value="Unassembled WGS sequence"/>
</dbReference>
<sequence>MLMPRGSPGFNRKWLYSAMTETPSGRVLLFTTTIWLLSLVYCKRRYWRDPHSAFFDSSTVYDQGYSSVREQEGMDFLGNSSSPTYTTSLNPVICAGIATVRRSNVQYVNTTVSSMLVGLSREERSAVHVRLLFADTNPQDHPDYGRQWLGRLDHVETYNVSSQTLAHLEALEDAQNFYEKGVFDYTYVLEQCLNHTTAPFIAIFEDDLVFADGWLAKTVQGLARLRNLSDSWLYLRLFYTETSLGWDKDQDFWYRYFWFTILLFASAAAACLTTVRRMCKPTRRVLTVPAIIVSSLVTVPACTVLYFMIGKYSIHPLSGVTRMDRYGCCTQALVFPRSRVPSLISYLTQRKAGQTDSMIEEYADALRLERYALSPQVVQHIGLVSSRDNLEINTKSTWAFWFEANDAARLRAEHEELAKGTIWRASGRDTSI</sequence>
<dbReference type="EMBL" id="KL584740">
    <property type="protein sequence ID" value="KEQ68079.1"/>
    <property type="molecule type" value="Genomic_DNA"/>
</dbReference>
<feature type="transmembrane region" description="Helical" evidence="1">
    <location>
        <begin position="253"/>
        <end position="273"/>
    </location>
</feature>
<proteinExistence type="predicted"/>
<dbReference type="GO" id="GO:0006506">
    <property type="term" value="P:GPI anchor biosynthetic process"/>
    <property type="evidence" value="ECO:0007669"/>
    <property type="project" value="InterPro"/>
</dbReference>
<reference evidence="2 3" key="1">
    <citation type="journal article" date="2014" name="BMC Genomics">
        <title>Genome sequencing of four Aureobasidium pullulans varieties: biotechnological potential, stress tolerance, and description of new species.</title>
        <authorList>
            <person name="Gostin Ar C."/>
            <person name="Ohm R.A."/>
            <person name="Kogej T."/>
            <person name="Sonjak S."/>
            <person name="Turk M."/>
            <person name="Zajc J."/>
            <person name="Zalar P."/>
            <person name="Grube M."/>
            <person name="Sun H."/>
            <person name="Han J."/>
            <person name="Sharma A."/>
            <person name="Chiniquy J."/>
            <person name="Ngan C.Y."/>
            <person name="Lipzen A."/>
            <person name="Barry K."/>
            <person name="Grigoriev I.V."/>
            <person name="Gunde-Cimerman N."/>
        </authorList>
    </citation>
    <scope>NUCLEOTIDE SEQUENCE [LARGE SCALE GENOMIC DNA]</scope>
    <source>
        <strain evidence="2 3">CBS 147.97</strain>
    </source>
</reference>
<evidence type="ECO:0000313" key="3">
    <source>
        <dbReference type="Proteomes" id="UP000027730"/>
    </source>
</evidence>
<dbReference type="OrthoDB" id="2016523at2759"/>
<evidence type="ECO:0000256" key="1">
    <source>
        <dbReference type="SAM" id="Phobius"/>
    </source>
</evidence>
<organism evidence="2 3">
    <name type="scientific">Aureobasidium namibiae CBS 147.97</name>
    <dbReference type="NCBI Taxonomy" id="1043004"/>
    <lineage>
        <taxon>Eukaryota</taxon>
        <taxon>Fungi</taxon>
        <taxon>Dikarya</taxon>
        <taxon>Ascomycota</taxon>
        <taxon>Pezizomycotina</taxon>
        <taxon>Dothideomycetes</taxon>
        <taxon>Dothideomycetidae</taxon>
        <taxon>Dothideales</taxon>
        <taxon>Saccotheciaceae</taxon>
        <taxon>Aureobasidium</taxon>
    </lineage>
</organism>
<evidence type="ECO:0008006" key="4">
    <source>
        <dbReference type="Google" id="ProtNLM"/>
    </source>
</evidence>
<dbReference type="InterPro" id="IPR029675">
    <property type="entry name" value="PGAP4"/>
</dbReference>
<dbReference type="CDD" id="cd22189">
    <property type="entry name" value="PGAP4-like_fungal"/>
    <property type="match status" value="1"/>
</dbReference>
<dbReference type="RefSeq" id="XP_013422271.1">
    <property type="nucleotide sequence ID" value="XM_013566817.1"/>
</dbReference>
<dbReference type="AlphaFoldDB" id="A0A074W919"/>
<protein>
    <recommendedName>
        <fullName evidence="4">Integral membrane protein</fullName>
    </recommendedName>
</protein>
<keyword evidence="1" id="KW-0472">Membrane</keyword>
<keyword evidence="1" id="KW-1133">Transmembrane helix</keyword>
<dbReference type="PANTHER" id="PTHR31410:SF1">
    <property type="entry name" value="POST-GPI ATTACHMENT TO PROTEINS FACTOR 4"/>
    <property type="match status" value="1"/>
</dbReference>
<name>A0A074W919_9PEZI</name>
<dbReference type="HOGENOM" id="CLU_036324_0_0_1"/>
<dbReference type="GO" id="GO:0016757">
    <property type="term" value="F:glycosyltransferase activity"/>
    <property type="evidence" value="ECO:0007669"/>
    <property type="project" value="InterPro"/>
</dbReference>
<keyword evidence="1" id="KW-0812">Transmembrane</keyword>
<dbReference type="GO" id="GO:0000139">
    <property type="term" value="C:Golgi membrane"/>
    <property type="evidence" value="ECO:0007669"/>
    <property type="project" value="InterPro"/>
</dbReference>